<dbReference type="Proteomes" id="UP000292424">
    <property type="component" value="Chromosome"/>
</dbReference>
<dbReference type="AlphaFoldDB" id="A0A5P2FYT0"/>
<dbReference type="KEGG" id="arac:E0W69_008365"/>
<reference evidence="1 2" key="1">
    <citation type="submission" date="2019-09" db="EMBL/GenBank/DDBJ databases">
        <title>Complete genome sequence of Arachidicoccus sp. B3-10 isolated from apple orchard soil.</title>
        <authorList>
            <person name="Kim H.S."/>
            <person name="Han K.-I."/>
            <person name="Suh M.K."/>
            <person name="Lee K.C."/>
            <person name="Eom M.K."/>
            <person name="Kim J.-S."/>
            <person name="Kang S.W."/>
            <person name="Sin Y."/>
            <person name="Lee J.-S."/>
        </authorList>
    </citation>
    <scope>NUCLEOTIDE SEQUENCE [LARGE SCALE GENOMIC DNA]</scope>
    <source>
        <strain evidence="1 2">B3-10</strain>
    </source>
</reference>
<accession>A0A5P2FYT0</accession>
<organism evidence="1 2">
    <name type="scientific">Rhizosphaericola mali</name>
    <dbReference type="NCBI Taxonomy" id="2545455"/>
    <lineage>
        <taxon>Bacteria</taxon>
        <taxon>Pseudomonadati</taxon>
        <taxon>Bacteroidota</taxon>
        <taxon>Chitinophagia</taxon>
        <taxon>Chitinophagales</taxon>
        <taxon>Chitinophagaceae</taxon>
        <taxon>Rhizosphaericola</taxon>
    </lineage>
</organism>
<evidence type="ECO:0000313" key="2">
    <source>
        <dbReference type="Proteomes" id="UP000292424"/>
    </source>
</evidence>
<sequence>MLKKNFILIVIGLFAIGIILLKFCFSETLWETKNVNINVSDITNSINKSESTNNLNWSDSNVLNKIQQNFMAIAGCEGKEVMVDENIHFYEDGMIMLTIQNCKNVDYLDAYTYENGKWSDPSPVRTSIHDNWKSNLFPLSAVRFGTVAKVIANYNDKAQQIVGAEKISHVYIVNLGKLTWYPRSIDGTRESYSIEFDLNGDIKSFQRD</sequence>
<dbReference type="RefSeq" id="WP_131329634.1">
    <property type="nucleotide sequence ID" value="NZ_CP044016.1"/>
</dbReference>
<protein>
    <submittedName>
        <fullName evidence="1">Uncharacterized protein</fullName>
    </submittedName>
</protein>
<name>A0A5P2FYT0_9BACT</name>
<dbReference type="OrthoDB" id="660752at2"/>
<evidence type="ECO:0000313" key="1">
    <source>
        <dbReference type="EMBL" id="QES88666.1"/>
    </source>
</evidence>
<dbReference type="EMBL" id="CP044016">
    <property type="protein sequence ID" value="QES88666.1"/>
    <property type="molecule type" value="Genomic_DNA"/>
</dbReference>
<gene>
    <name evidence="1" type="ORF">E0W69_008365</name>
</gene>
<keyword evidence="2" id="KW-1185">Reference proteome</keyword>
<proteinExistence type="predicted"/>